<dbReference type="Pfam" id="PF01408">
    <property type="entry name" value="GFO_IDH_MocA"/>
    <property type="match status" value="1"/>
</dbReference>
<dbReference type="InterPro" id="IPR036291">
    <property type="entry name" value="NAD(P)-bd_dom_sf"/>
</dbReference>
<dbReference type="PANTHER" id="PTHR43818:SF11">
    <property type="entry name" value="BCDNA.GH03377"/>
    <property type="match status" value="1"/>
</dbReference>
<evidence type="ECO:0000259" key="3">
    <source>
        <dbReference type="Pfam" id="PF01408"/>
    </source>
</evidence>
<evidence type="ECO:0000313" key="6">
    <source>
        <dbReference type="Proteomes" id="UP000198876"/>
    </source>
</evidence>
<evidence type="ECO:0000259" key="4">
    <source>
        <dbReference type="Pfam" id="PF02894"/>
    </source>
</evidence>
<dbReference type="Gene3D" id="3.30.360.10">
    <property type="entry name" value="Dihydrodipicolinate Reductase, domain 2"/>
    <property type="match status" value="1"/>
</dbReference>
<evidence type="ECO:0000256" key="2">
    <source>
        <dbReference type="SAM" id="MobiDB-lite"/>
    </source>
</evidence>
<reference evidence="6" key="1">
    <citation type="submission" date="2016-10" db="EMBL/GenBank/DDBJ databases">
        <authorList>
            <person name="Varghese N."/>
            <person name="Submissions S."/>
        </authorList>
    </citation>
    <scope>NUCLEOTIDE SEQUENCE [LARGE SCALE GENOMIC DNA]</scope>
    <source>
        <strain evidence="6">CGMCC 1.7739</strain>
    </source>
</reference>
<dbReference type="InterPro" id="IPR000683">
    <property type="entry name" value="Gfo/Idh/MocA-like_OxRdtase_N"/>
</dbReference>
<dbReference type="PANTHER" id="PTHR43818">
    <property type="entry name" value="BCDNA.GH03377"/>
    <property type="match status" value="1"/>
</dbReference>
<dbReference type="Proteomes" id="UP000198876">
    <property type="component" value="Unassembled WGS sequence"/>
</dbReference>
<dbReference type="OrthoDB" id="282474at2157"/>
<dbReference type="InterPro" id="IPR004104">
    <property type="entry name" value="Gfo/Idh/MocA-like_OxRdtase_C"/>
</dbReference>
<keyword evidence="6" id="KW-1185">Reference proteome</keyword>
<gene>
    <name evidence="5" type="ORF">SAMN04488063_2860</name>
</gene>
<evidence type="ECO:0000256" key="1">
    <source>
        <dbReference type="ARBA" id="ARBA00023002"/>
    </source>
</evidence>
<evidence type="ECO:0000313" key="5">
    <source>
        <dbReference type="EMBL" id="SFG74478.1"/>
    </source>
</evidence>
<name>A0A1I2UBR8_9EURY</name>
<organism evidence="5 6">
    <name type="scientific">Halopelagius inordinatus</name>
    <dbReference type="NCBI Taxonomy" id="553467"/>
    <lineage>
        <taxon>Archaea</taxon>
        <taxon>Methanobacteriati</taxon>
        <taxon>Methanobacteriota</taxon>
        <taxon>Stenosarchaea group</taxon>
        <taxon>Halobacteria</taxon>
        <taxon>Halobacteriales</taxon>
        <taxon>Haloferacaceae</taxon>
    </lineage>
</organism>
<dbReference type="STRING" id="553467.SAMN04488063_2860"/>
<protein>
    <submittedName>
        <fullName evidence="5">Predicted dehydrogenase</fullName>
    </submittedName>
</protein>
<dbReference type="RefSeq" id="WP_092893239.1">
    <property type="nucleotide sequence ID" value="NZ_FOOQ01000003.1"/>
</dbReference>
<dbReference type="Pfam" id="PF02894">
    <property type="entry name" value="GFO_IDH_MocA_C"/>
    <property type="match status" value="1"/>
</dbReference>
<dbReference type="InterPro" id="IPR050463">
    <property type="entry name" value="Gfo/Idh/MocA_oxidrdct_glycsds"/>
</dbReference>
<dbReference type="AlphaFoldDB" id="A0A1I2UBR8"/>
<accession>A0A1I2UBR8</accession>
<dbReference type="SUPFAM" id="SSF51735">
    <property type="entry name" value="NAD(P)-binding Rossmann-fold domains"/>
    <property type="match status" value="1"/>
</dbReference>
<feature type="domain" description="Gfo/Idh/MocA-like oxidoreductase C-terminal" evidence="4">
    <location>
        <begin position="166"/>
        <end position="352"/>
    </location>
</feature>
<dbReference type="GO" id="GO:0016491">
    <property type="term" value="F:oxidoreductase activity"/>
    <property type="evidence" value="ECO:0007669"/>
    <property type="project" value="UniProtKB-KW"/>
</dbReference>
<feature type="region of interest" description="Disordered" evidence="2">
    <location>
        <begin position="367"/>
        <end position="406"/>
    </location>
</feature>
<dbReference type="EMBL" id="FOOQ01000003">
    <property type="protein sequence ID" value="SFG74478.1"/>
    <property type="molecule type" value="Genomic_DNA"/>
</dbReference>
<proteinExistence type="predicted"/>
<sequence>MTYRIGFVGTGAPDGEGFAMAYRHAEGYDRLDDCEIVACADLVPENAEAFAEEYGVPDHRVYEDHEKMLSEAEPDVVSVCVPPAVHADIVVDVARSGVVRAIHCEKPMATTWADARRMVEVCDAEGVSLTINHQRRFGRPYREAKRLLDKGTVGELKRIEFHEEDLYDNGTHGFDLANFYNDGASVEWVLGQIDYTDENKLFGAHNENQAVSQWRYENGVYGLASTGRGEEFVGALVRLVGTDGVVEVGDDGTVSYRRDGGKWKTADSGTDGRYRPQLSKPRLGLRFLLAKVSEELAGRLDPPLYTARAIEEVVESIRTGEESELNGRDALAADELIFATWESSRRRGRVDLPLEIDDNPLEAMVEAGAVGPDSDLPSRAARHADPASNGSADSLPSRLLRRVTRS</sequence>
<dbReference type="SUPFAM" id="SSF55347">
    <property type="entry name" value="Glyceraldehyde-3-phosphate dehydrogenase-like, C-terminal domain"/>
    <property type="match status" value="1"/>
</dbReference>
<feature type="domain" description="Gfo/Idh/MocA-like oxidoreductase N-terminal" evidence="3">
    <location>
        <begin position="4"/>
        <end position="133"/>
    </location>
</feature>
<keyword evidence="1" id="KW-0560">Oxidoreductase</keyword>
<dbReference type="GO" id="GO:0000166">
    <property type="term" value="F:nucleotide binding"/>
    <property type="evidence" value="ECO:0007669"/>
    <property type="project" value="InterPro"/>
</dbReference>
<dbReference type="Gene3D" id="3.40.50.720">
    <property type="entry name" value="NAD(P)-binding Rossmann-like Domain"/>
    <property type="match status" value="1"/>
</dbReference>